<name>A0A1H3BQZ5_9PROT</name>
<gene>
    <name evidence="17" type="ORF">SAMN05421881_100196</name>
</gene>
<dbReference type="STRING" id="44576.SAMN05421881_100196"/>
<keyword evidence="18" id="KW-1185">Reference proteome</keyword>
<evidence type="ECO:0000256" key="2">
    <source>
        <dbReference type="ARBA" id="ARBA00012925"/>
    </source>
</evidence>
<dbReference type="AlphaFoldDB" id="A0A1H3BQZ5"/>
<protein>
    <recommendedName>
        <fullName evidence="10 13">Carboxysome shell carbonic anhydrase</fullName>
        <ecNumber evidence="2 13">4.2.1.1</ecNumber>
    </recommendedName>
</protein>
<dbReference type="NCBIfam" id="TIGR02701">
    <property type="entry name" value="shell_carb_anhy"/>
    <property type="match status" value="1"/>
</dbReference>
<dbReference type="GO" id="GO:0031470">
    <property type="term" value="C:carboxysome"/>
    <property type="evidence" value="ECO:0007669"/>
    <property type="project" value="UniProtKB-SubCell"/>
</dbReference>
<dbReference type="InterPro" id="IPR014074">
    <property type="entry name" value="Carboxysome_shell_carb_anhy"/>
</dbReference>
<comment type="subcellular location">
    <subcellularLocation>
        <location evidence="7">Carboxysome</location>
    </subcellularLocation>
</comment>
<dbReference type="Gene3D" id="1.20.120.1310">
    <property type="entry name" value="Carboxysome Shell Carbonic Anhydrase, N-terminal helical domain"/>
    <property type="match status" value="1"/>
</dbReference>
<dbReference type="GO" id="GO:0004089">
    <property type="term" value="F:carbonate dehydratase activity"/>
    <property type="evidence" value="ECO:0007669"/>
    <property type="project" value="UniProtKB-UniRule"/>
</dbReference>
<evidence type="ECO:0000256" key="12">
    <source>
        <dbReference type="ARBA" id="ARBA00048348"/>
    </source>
</evidence>
<dbReference type="InterPro" id="IPR048620">
    <property type="entry name" value="CsoSCA_C"/>
</dbReference>
<accession>A0A1H3BQZ5</accession>
<dbReference type="EMBL" id="FNOY01000001">
    <property type="protein sequence ID" value="SDX44392.1"/>
    <property type="molecule type" value="Genomic_DNA"/>
</dbReference>
<proteinExistence type="inferred from homology"/>
<reference evidence="17 18" key="1">
    <citation type="submission" date="2016-10" db="EMBL/GenBank/DDBJ databases">
        <authorList>
            <person name="de Groot N.N."/>
        </authorList>
    </citation>
    <scope>NUCLEOTIDE SEQUENCE [LARGE SCALE GENOMIC DNA]</scope>
    <source>
        <strain evidence="17 18">Nm1</strain>
    </source>
</reference>
<dbReference type="Gene3D" id="3.30.1330.140">
    <property type="entry name" value="Carboxysome Shell Carbonic Anhydrase, C-terminal domain"/>
    <property type="match status" value="1"/>
</dbReference>
<evidence type="ECO:0000256" key="4">
    <source>
        <dbReference type="ARBA" id="ARBA00022833"/>
    </source>
</evidence>
<keyword evidence="6" id="KW-0120">Carbon dioxide fixation</keyword>
<dbReference type="Proteomes" id="UP000198640">
    <property type="component" value="Unassembled WGS sequence"/>
</dbReference>
<dbReference type="RefSeq" id="WP_090410992.1">
    <property type="nucleotide sequence ID" value="NZ_FNOY01000001.1"/>
</dbReference>
<keyword evidence="5" id="KW-0456">Lyase</keyword>
<evidence type="ECO:0000256" key="11">
    <source>
        <dbReference type="ARBA" id="ARBA00024446"/>
    </source>
</evidence>
<evidence type="ECO:0000313" key="18">
    <source>
        <dbReference type="Proteomes" id="UP000198640"/>
    </source>
</evidence>
<dbReference type="OrthoDB" id="544846at2"/>
<dbReference type="InterPro" id="IPR043065">
    <property type="entry name" value="CsoSCA_N_sf"/>
</dbReference>
<comment type="catalytic activity">
    <reaction evidence="12">
        <text>hydrogencarbonate + H(+) = CO2 + H2O</text>
        <dbReference type="Rhea" id="RHEA:10748"/>
        <dbReference type="ChEBI" id="CHEBI:15377"/>
        <dbReference type="ChEBI" id="CHEBI:15378"/>
        <dbReference type="ChEBI" id="CHEBI:16526"/>
        <dbReference type="ChEBI" id="CHEBI:17544"/>
        <dbReference type="EC" id="4.2.1.1"/>
    </reaction>
</comment>
<dbReference type="InterPro" id="IPR048539">
    <property type="entry name" value="CsoSCA_cat"/>
</dbReference>
<evidence type="ECO:0000259" key="16">
    <source>
        <dbReference type="Pfam" id="PF20687"/>
    </source>
</evidence>
<keyword evidence="4" id="KW-0862">Zinc</keyword>
<feature type="domain" description="Carboxysome Shell Carbonic Anhydrase catalytic" evidence="15">
    <location>
        <begin position="144"/>
        <end position="379"/>
    </location>
</feature>
<dbReference type="Pfam" id="PF20686">
    <property type="entry name" value="CsoSCA_cat"/>
    <property type="match status" value="1"/>
</dbReference>
<keyword evidence="3" id="KW-0479">Metal-binding</keyword>
<keyword evidence="8" id="KW-1282">Carboxysome</keyword>
<dbReference type="GO" id="GO:0015977">
    <property type="term" value="P:carbon fixation"/>
    <property type="evidence" value="ECO:0007669"/>
    <property type="project" value="UniProtKB-UniRule"/>
</dbReference>
<evidence type="ECO:0000256" key="6">
    <source>
        <dbReference type="ARBA" id="ARBA00023300"/>
    </source>
</evidence>
<dbReference type="Pfam" id="PF08936">
    <property type="entry name" value="CsoSCA_C"/>
    <property type="match status" value="1"/>
</dbReference>
<evidence type="ECO:0000256" key="13">
    <source>
        <dbReference type="NCBIfam" id="TIGR02701"/>
    </source>
</evidence>
<comment type="similarity">
    <text evidence="9">Belongs to the beta-class carbonic anhydrase family. CsoSCA subfamily.</text>
</comment>
<organism evidence="17 18">
    <name type="scientific">Nitrosomonas halophila</name>
    <dbReference type="NCBI Taxonomy" id="44576"/>
    <lineage>
        <taxon>Bacteria</taxon>
        <taxon>Pseudomonadati</taxon>
        <taxon>Pseudomonadota</taxon>
        <taxon>Betaproteobacteria</taxon>
        <taxon>Nitrosomonadales</taxon>
        <taxon>Nitrosomonadaceae</taxon>
        <taxon>Nitrosomonas</taxon>
    </lineage>
</organism>
<feature type="domain" description="Carboxysome Shell Carbonic Anhydrase N-terminal" evidence="16">
    <location>
        <begin position="37"/>
        <end position="127"/>
    </location>
</feature>
<evidence type="ECO:0000313" key="17">
    <source>
        <dbReference type="EMBL" id="SDX44392.1"/>
    </source>
</evidence>
<dbReference type="EC" id="4.2.1.1" evidence="2 13"/>
<evidence type="ECO:0000256" key="7">
    <source>
        <dbReference type="ARBA" id="ARBA00023587"/>
    </source>
</evidence>
<evidence type="ECO:0000256" key="1">
    <source>
        <dbReference type="ARBA" id="ARBA00001947"/>
    </source>
</evidence>
<keyword evidence="11" id="KW-1283">Bacterial microcompartment</keyword>
<comment type="cofactor">
    <cofactor evidence="1">
        <name>Zn(2+)</name>
        <dbReference type="ChEBI" id="CHEBI:29105"/>
    </cofactor>
</comment>
<feature type="domain" description="Carboxysome Shell Carbonic Anhydrase C-terminal" evidence="14">
    <location>
        <begin position="380"/>
        <end position="495"/>
    </location>
</feature>
<evidence type="ECO:0000259" key="15">
    <source>
        <dbReference type="Pfam" id="PF20686"/>
    </source>
</evidence>
<dbReference type="InterPro" id="IPR048619">
    <property type="entry name" value="CsoSCA_N"/>
</dbReference>
<sequence>MNTRKRLAAMRRAGAFPQAGSPLNPACVIGPDQRCEHPLVDQALNQHLSAYEQQVRGRFAVIVGTLKTISAFQHELDFVSRAQAIALDKLGYQLPADLLGEAWVSGLNLRALYSYCIFCSFKECIENADADQAPWRGRMALDMAFLRACGYHTLDISPCADGRLQGLLPFVLRLVPDEAVYVKAYAGAMFDVEMDVADWAHRELERLTGGIPGGEDCNYLKVAVYHFSSSNVQQQGCAAHGSNDHKAVESALVRLNELRVAIENTYGRGAAPEILLIGVDTDIDAIRVHLPDAEGDVNPYRYVDSGEVYHKTLSMTPDAARQQIAEMIAEAERSEGWAQGNGRMSDGMRRLVQQLLESNLSQIEYVVQYHAGRYSVIGHNERFICVGEAMSELQLRNKFYFAHLDTVEEGATDIDVGIKIFTGLNIKHGLAVPVLIHFHYSSRVPGSRERAIHRCRRIKAAIRGRYAHLCTQGLLDCQIAVSDRAGSERCTFIEDEIQDAGH</sequence>
<dbReference type="GO" id="GO:0046872">
    <property type="term" value="F:metal ion binding"/>
    <property type="evidence" value="ECO:0007669"/>
    <property type="project" value="UniProtKB-KW"/>
</dbReference>
<evidence type="ECO:0000256" key="9">
    <source>
        <dbReference type="ARBA" id="ARBA00024021"/>
    </source>
</evidence>
<evidence type="ECO:0000256" key="10">
    <source>
        <dbReference type="ARBA" id="ARBA00024121"/>
    </source>
</evidence>
<dbReference type="InterPro" id="IPR043066">
    <property type="entry name" value="CsoSCA_C_sf"/>
</dbReference>
<evidence type="ECO:0000256" key="5">
    <source>
        <dbReference type="ARBA" id="ARBA00023239"/>
    </source>
</evidence>
<evidence type="ECO:0000256" key="3">
    <source>
        <dbReference type="ARBA" id="ARBA00022723"/>
    </source>
</evidence>
<evidence type="ECO:0000259" key="14">
    <source>
        <dbReference type="Pfam" id="PF08936"/>
    </source>
</evidence>
<evidence type="ECO:0000256" key="8">
    <source>
        <dbReference type="ARBA" id="ARBA00023669"/>
    </source>
</evidence>
<dbReference type="Pfam" id="PF20687">
    <property type="entry name" value="CsoSCA_N"/>
    <property type="match status" value="1"/>
</dbReference>